<evidence type="ECO:0000313" key="2">
    <source>
        <dbReference type="Proteomes" id="UP001152888"/>
    </source>
</evidence>
<evidence type="ECO:0000313" key="1">
    <source>
        <dbReference type="EMBL" id="CAH1990319.1"/>
    </source>
</evidence>
<accession>A0A9P0L9P3</accession>
<reference evidence="1" key="1">
    <citation type="submission" date="2022-03" db="EMBL/GenBank/DDBJ databases">
        <authorList>
            <person name="Sayadi A."/>
        </authorList>
    </citation>
    <scope>NUCLEOTIDE SEQUENCE</scope>
</reference>
<name>A0A9P0L9P3_ACAOB</name>
<dbReference type="AlphaFoldDB" id="A0A9P0L9P3"/>
<proteinExistence type="predicted"/>
<dbReference type="EMBL" id="CAKOFQ010007084">
    <property type="protein sequence ID" value="CAH1990319.1"/>
    <property type="molecule type" value="Genomic_DNA"/>
</dbReference>
<comment type="caution">
    <text evidence="1">The sequence shown here is derived from an EMBL/GenBank/DDBJ whole genome shotgun (WGS) entry which is preliminary data.</text>
</comment>
<organism evidence="1 2">
    <name type="scientific">Acanthoscelides obtectus</name>
    <name type="common">Bean weevil</name>
    <name type="synonym">Bruchus obtectus</name>
    <dbReference type="NCBI Taxonomy" id="200917"/>
    <lineage>
        <taxon>Eukaryota</taxon>
        <taxon>Metazoa</taxon>
        <taxon>Ecdysozoa</taxon>
        <taxon>Arthropoda</taxon>
        <taxon>Hexapoda</taxon>
        <taxon>Insecta</taxon>
        <taxon>Pterygota</taxon>
        <taxon>Neoptera</taxon>
        <taxon>Endopterygota</taxon>
        <taxon>Coleoptera</taxon>
        <taxon>Polyphaga</taxon>
        <taxon>Cucujiformia</taxon>
        <taxon>Chrysomeloidea</taxon>
        <taxon>Chrysomelidae</taxon>
        <taxon>Bruchinae</taxon>
        <taxon>Bruchini</taxon>
        <taxon>Acanthoscelides</taxon>
    </lineage>
</organism>
<protein>
    <submittedName>
        <fullName evidence="1">Uncharacterized protein</fullName>
    </submittedName>
</protein>
<sequence length="35" mass="4274">MIRTLRIRIQEVNNRLRNGSLVLREIFAEQMLMKM</sequence>
<keyword evidence="2" id="KW-1185">Reference proteome</keyword>
<dbReference type="Proteomes" id="UP001152888">
    <property type="component" value="Unassembled WGS sequence"/>
</dbReference>
<gene>
    <name evidence="1" type="ORF">ACAOBT_LOCUS19585</name>
</gene>